<dbReference type="OrthoDB" id="2505547at2759"/>
<evidence type="ECO:0000313" key="2">
    <source>
        <dbReference type="Proteomes" id="UP000765509"/>
    </source>
</evidence>
<evidence type="ECO:0000313" key="1">
    <source>
        <dbReference type="EMBL" id="MBW0561292.1"/>
    </source>
</evidence>
<dbReference type="AlphaFoldDB" id="A0A9Q3PI31"/>
<accession>A0A9Q3PI31</accession>
<comment type="caution">
    <text evidence="1">The sequence shown here is derived from an EMBL/GenBank/DDBJ whole genome shotgun (WGS) entry which is preliminary data.</text>
</comment>
<name>A0A9Q3PI31_9BASI</name>
<dbReference type="Proteomes" id="UP000765509">
    <property type="component" value="Unassembled WGS sequence"/>
</dbReference>
<sequence>MQEPCREADQSNHLQTDRSDFAKWVAGLNRVLCASLNSNISVDECPSLLKDGSPQEKREISHFINAMLPPDFALCIGAIPAYTTKKEFFNAIKARFCGGNRFQKLKV</sequence>
<reference evidence="1" key="1">
    <citation type="submission" date="2021-03" db="EMBL/GenBank/DDBJ databases">
        <title>Draft genome sequence of rust myrtle Austropuccinia psidii MF-1, a brazilian biotype.</title>
        <authorList>
            <person name="Quecine M.C."/>
            <person name="Pachon D.M.R."/>
            <person name="Bonatelli M.L."/>
            <person name="Correr F.H."/>
            <person name="Franceschini L.M."/>
            <person name="Leite T.F."/>
            <person name="Margarido G.R.A."/>
            <person name="Almeida C.A."/>
            <person name="Ferrarezi J.A."/>
            <person name="Labate C.A."/>
        </authorList>
    </citation>
    <scope>NUCLEOTIDE SEQUENCE</scope>
    <source>
        <strain evidence="1">MF-1</strain>
    </source>
</reference>
<dbReference type="EMBL" id="AVOT02070810">
    <property type="protein sequence ID" value="MBW0561292.1"/>
    <property type="molecule type" value="Genomic_DNA"/>
</dbReference>
<keyword evidence="2" id="KW-1185">Reference proteome</keyword>
<organism evidence="1 2">
    <name type="scientific">Austropuccinia psidii MF-1</name>
    <dbReference type="NCBI Taxonomy" id="1389203"/>
    <lineage>
        <taxon>Eukaryota</taxon>
        <taxon>Fungi</taxon>
        <taxon>Dikarya</taxon>
        <taxon>Basidiomycota</taxon>
        <taxon>Pucciniomycotina</taxon>
        <taxon>Pucciniomycetes</taxon>
        <taxon>Pucciniales</taxon>
        <taxon>Sphaerophragmiaceae</taxon>
        <taxon>Austropuccinia</taxon>
    </lineage>
</organism>
<proteinExistence type="predicted"/>
<feature type="non-terminal residue" evidence="1">
    <location>
        <position position="107"/>
    </location>
</feature>
<gene>
    <name evidence="1" type="ORF">O181_101007</name>
</gene>
<protein>
    <submittedName>
        <fullName evidence="1">Uncharacterized protein</fullName>
    </submittedName>
</protein>